<comment type="caution">
    <text evidence="14">The sequence shown here is derived from an EMBL/GenBank/DDBJ whole genome shotgun (WGS) entry which is preliminary data.</text>
</comment>
<keyword evidence="9" id="KW-0675">Receptor</keyword>
<feature type="compositionally biased region" description="Low complexity" evidence="11">
    <location>
        <begin position="37"/>
        <end position="56"/>
    </location>
</feature>
<evidence type="ECO:0000256" key="1">
    <source>
        <dbReference type="ARBA" id="ARBA00004496"/>
    </source>
</evidence>
<keyword evidence="3" id="KW-0479">Metal-binding</keyword>
<dbReference type="GO" id="GO:0000978">
    <property type="term" value="F:RNA polymerase II cis-regulatory region sequence-specific DNA binding"/>
    <property type="evidence" value="ECO:0007669"/>
    <property type="project" value="TreeGrafter"/>
</dbReference>
<organism evidence="14 15">
    <name type="scientific">Bursaphelenchus okinawaensis</name>
    <dbReference type="NCBI Taxonomy" id="465554"/>
    <lineage>
        <taxon>Eukaryota</taxon>
        <taxon>Metazoa</taxon>
        <taxon>Ecdysozoa</taxon>
        <taxon>Nematoda</taxon>
        <taxon>Chromadorea</taxon>
        <taxon>Rhabditida</taxon>
        <taxon>Tylenchina</taxon>
        <taxon>Tylenchomorpha</taxon>
        <taxon>Aphelenchoidea</taxon>
        <taxon>Aphelenchoididae</taxon>
        <taxon>Bursaphelenchus</taxon>
    </lineage>
</organism>
<dbReference type="InterPro" id="IPR001723">
    <property type="entry name" value="Nuclear_hrmn_rcpt"/>
</dbReference>
<evidence type="ECO:0000256" key="5">
    <source>
        <dbReference type="ARBA" id="ARBA00022833"/>
    </source>
</evidence>
<dbReference type="Proteomes" id="UP000783686">
    <property type="component" value="Unassembled WGS sequence"/>
</dbReference>
<evidence type="ECO:0000256" key="9">
    <source>
        <dbReference type="ARBA" id="ARBA00023170"/>
    </source>
</evidence>
<dbReference type="PROSITE" id="PS51843">
    <property type="entry name" value="NR_LBD"/>
    <property type="match status" value="1"/>
</dbReference>
<dbReference type="SUPFAM" id="SSF57716">
    <property type="entry name" value="Glucocorticoid receptor-like (DNA-binding domain)"/>
    <property type="match status" value="1"/>
</dbReference>
<feature type="region of interest" description="Disordered" evidence="11">
    <location>
        <begin position="637"/>
        <end position="656"/>
    </location>
</feature>
<dbReference type="GO" id="GO:0000122">
    <property type="term" value="P:negative regulation of transcription by RNA polymerase II"/>
    <property type="evidence" value="ECO:0007669"/>
    <property type="project" value="TreeGrafter"/>
</dbReference>
<feature type="compositionally biased region" description="Polar residues" evidence="11">
    <location>
        <begin position="20"/>
        <end position="36"/>
    </location>
</feature>
<keyword evidence="5" id="KW-0862">Zinc</keyword>
<evidence type="ECO:0008006" key="16">
    <source>
        <dbReference type="Google" id="ProtNLM"/>
    </source>
</evidence>
<dbReference type="GO" id="GO:0008270">
    <property type="term" value="F:zinc ion binding"/>
    <property type="evidence" value="ECO:0007669"/>
    <property type="project" value="UniProtKB-KW"/>
</dbReference>
<feature type="domain" description="Nuclear receptor" evidence="12">
    <location>
        <begin position="105"/>
        <end position="181"/>
    </location>
</feature>
<dbReference type="EMBL" id="CAJFDH010000001">
    <property type="protein sequence ID" value="CAD5205749.1"/>
    <property type="molecule type" value="Genomic_DNA"/>
</dbReference>
<dbReference type="InterPro" id="IPR035500">
    <property type="entry name" value="NHR-like_dom_sf"/>
</dbReference>
<dbReference type="CDD" id="cd07166">
    <property type="entry name" value="NR_DBD_REV_ERB"/>
    <property type="match status" value="1"/>
</dbReference>
<evidence type="ECO:0000256" key="4">
    <source>
        <dbReference type="ARBA" id="ARBA00022771"/>
    </source>
</evidence>
<comment type="similarity">
    <text evidence="2">Belongs to the nuclear hormone receptor family.</text>
</comment>
<dbReference type="PROSITE" id="PS00031">
    <property type="entry name" value="NUCLEAR_REC_DBD_1"/>
    <property type="match status" value="1"/>
</dbReference>
<dbReference type="EMBL" id="CAJFCW020000001">
    <property type="protein sequence ID" value="CAG9079028.1"/>
    <property type="molecule type" value="Genomic_DNA"/>
</dbReference>
<dbReference type="PANTHER" id="PTHR24082:SF473">
    <property type="entry name" value="ECDYSONE-INDUCED PROTEIN 75B, ISOFORM B"/>
    <property type="match status" value="1"/>
</dbReference>
<evidence type="ECO:0000256" key="3">
    <source>
        <dbReference type="ARBA" id="ARBA00022723"/>
    </source>
</evidence>
<dbReference type="Gene3D" id="1.10.565.10">
    <property type="entry name" value="Retinoid X Receptor"/>
    <property type="match status" value="1"/>
</dbReference>
<feature type="domain" description="NR LBD" evidence="13">
    <location>
        <begin position="214"/>
        <end position="448"/>
    </location>
</feature>
<keyword evidence="10" id="KW-0539">Nucleus</keyword>
<accession>A0A811JRH8</accession>
<dbReference type="InterPro" id="IPR001628">
    <property type="entry name" value="Znf_hrmn_rcpt"/>
</dbReference>
<dbReference type="AlphaFoldDB" id="A0A811JRH8"/>
<dbReference type="PRINTS" id="PR00398">
    <property type="entry name" value="STRDHORMONER"/>
</dbReference>
<feature type="region of interest" description="Disordered" evidence="11">
    <location>
        <begin position="18"/>
        <end position="63"/>
    </location>
</feature>
<evidence type="ECO:0000256" key="2">
    <source>
        <dbReference type="ARBA" id="ARBA00005993"/>
    </source>
</evidence>
<sequence>MFTSATSAMSELMSRLAKNEQFTETPVEQTTTQSNQLSPLSDTPSASTSASANSASPMDTENSVNNSSAYNFLSSALNTLVNVEGECNGNDDSASPSTTDPMKGVLLCQVCSDKASGFHYGVTSCEGCKGFFRRSIQQKIKYRECTKGQRCAIVRNNRNRCQDCRLKKCISVGMSRDAVRFGRVPKREKVKMVEEMQRASVRSRIDSLSVDLEDTHGLMSSVFVAFAELGDTMSHEIYKGGAYLGLNGKELHSKQFLPIIQAVAQFAKSIKVFGHLESAERVQQLKQSFFQILLIRLSCMRGADGNQIDASLFPKFMFLESDNTESDLLKNSIVEFVQRFRMIKLNDKSLAIFAAIVLCQSEANLGTTTHMKEGSLVQMLQQKLWLSLQSVLFSEPMDTLAALLIQSVFAAVADLKTLGTMCNDHLKQVPCILPLDDYKNGFDNNYLASFQTLLQNLDNVLPGNVSFARSRSFGGRENKDTMLCQNLQNESQKLDHNLLQKPQQNLNQNLTQNVHQAQNFIQNTQQNMNLHRQNQLQSVLNRHQNLLEHLHPTQNVKSASESKIHQNSFQNLEVSGIEKDFTMKNPIFNRSDSGSGETRYDVALEFKSVNLQSLLRLDRDQYTEGLNGRHASFSDLRSIGHRDNNESGRNGENRNIDVHRNVNEVHDRSYNELLRGKNGHIMSSEVNVQNQNSLNLQNSNSINLRTQLSAELQNPQNSVYNVKNVYENGYTTSFDKPKHSAIAELLQKPALVLQPVNNNHATEYKTEENDEDQPLNLCVRDESRQ</sequence>
<evidence type="ECO:0000256" key="8">
    <source>
        <dbReference type="ARBA" id="ARBA00023163"/>
    </source>
</evidence>
<keyword evidence="6" id="KW-0805">Transcription regulation</keyword>
<name>A0A811JRH8_9BILA</name>
<dbReference type="PRINTS" id="PR00047">
    <property type="entry name" value="STROIDFINGER"/>
</dbReference>
<evidence type="ECO:0000259" key="13">
    <source>
        <dbReference type="PROSITE" id="PS51843"/>
    </source>
</evidence>
<keyword evidence="15" id="KW-1185">Reference proteome</keyword>
<dbReference type="InterPro" id="IPR013088">
    <property type="entry name" value="Znf_NHR/GATA"/>
</dbReference>
<evidence type="ECO:0000256" key="10">
    <source>
        <dbReference type="ARBA" id="ARBA00023242"/>
    </source>
</evidence>
<evidence type="ECO:0000256" key="6">
    <source>
        <dbReference type="ARBA" id="ARBA00023015"/>
    </source>
</evidence>
<dbReference type="InterPro" id="IPR050234">
    <property type="entry name" value="Nuclear_hormone_rcpt_NR1"/>
</dbReference>
<feature type="compositionally biased region" description="Basic and acidic residues" evidence="11">
    <location>
        <begin position="638"/>
        <end position="656"/>
    </location>
</feature>
<dbReference type="SMART" id="SM00399">
    <property type="entry name" value="ZnF_C4"/>
    <property type="match status" value="1"/>
</dbReference>
<keyword evidence="8" id="KW-0804">Transcription</keyword>
<evidence type="ECO:0000313" key="14">
    <source>
        <dbReference type="EMBL" id="CAD5205749.1"/>
    </source>
</evidence>
<dbReference type="GO" id="GO:0005737">
    <property type="term" value="C:cytoplasm"/>
    <property type="evidence" value="ECO:0007669"/>
    <property type="project" value="UniProtKB-SubCell"/>
</dbReference>
<dbReference type="OrthoDB" id="7634782at2759"/>
<keyword evidence="4" id="KW-0863">Zinc-finger</keyword>
<proteinExistence type="inferred from homology"/>
<feature type="region of interest" description="Disordered" evidence="11">
    <location>
        <begin position="764"/>
        <end position="785"/>
    </location>
</feature>
<dbReference type="PANTHER" id="PTHR24082">
    <property type="entry name" value="NUCLEAR HORMONE RECEPTOR"/>
    <property type="match status" value="1"/>
</dbReference>
<dbReference type="PROSITE" id="PS51030">
    <property type="entry name" value="NUCLEAR_REC_DBD_2"/>
    <property type="match status" value="1"/>
</dbReference>
<dbReference type="Proteomes" id="UP000614601">
    <property type="component" value="Unassembled WGS sequence"/>
</dbReference>
<keyword evidence="7" id="KW-0238">DNA-binding</keyword>
<dbReference type="GO" id="GO:0045944">
    <property type="term" value="P:positive regulation of transcription by RNA polymerase II"/>
    <property type="evidence" value="ECO:0007669"/>
    <property type="project" value="TreeGrafter"/>
</dbReference>
<reference evidence="14" key="1">
    <citation type="submission" date="2020-09" db="EMBL/GenBank/DDBJ databases">
        <authorList>
            <person name="Kikuchi T."/>
        </authorList>
    </citation>
    <scope>NUCLEOTIDE SEQUENCE</scope>
    <source>
        <strain evidence="14">SH1</strain>
    </source>
</reference>
<evidence type="ECO:0000256" key="7">
    <source>
        <dbReference type="ARBA" id="ARBA00023125"/>
    </source>
</evidence>
<dbReference type="Gene3D" id="3.30.50.10">
    <property type="entry name" value="Erythroid Transcription Factor GATA-1, subunit A"/>
    <property type="match status" value="1"/>
</dbReference>
<dbReference type="FunFam" id="3.30.50.10:FF:000013">
    <property type="entry name" value="Nuclear receptor subfamily 1 group D member 2"/>
    <property type="match status" value="1"/>
</dbReference>
<dbReference type="GO" id="GO:0009755">
    <property type="term" value="P:hormone-mediated signaling pathway"/>
    <property type="evidence" value="ECO:0007669"/>
    <property type="project" value="TreeGrafter"/>
</dbReference>
<dbReference type="InterPro" id="IPR000536">
    <property type="entry name" value="Nucl_hrmn_rcpt_lig-bd"/>
</dbReference>
<dbReference type="GO" id="GO:0030154">
    <property type="term" value="P:cell differentiation"/>
    <property type="evidence" value="ECO:0007669"/>
    <property type="project" value="TreeGrafter"/>
</dbReference>
<dbReference type="SUPFAM" id="SSF48508">
    <property type="entry name" value="Nuclear receptor ligand-binding domain"/>
    <property type="match status" value="1"/>
</dbReference>
<evidence type="ECO:0000313" key="15">
    <source>
        <dbReference type="Proteomes" id="UP000614601"/>
    </source>
</evidence>
<dbReference type="Pfam" id="PF00105">
    <property type="entry name" value="zf-C4"/>
    <property type="match status" value="1"/>
</dbReference>
<evidence type="ECO:0000256" key="11">
    <source>
        <dbReference type="SAM" id="MobiDB-lite"/>
    </source>
</evidence>
<gene>
    <name evidence="14" type="ORF">BOKJ2_LOCUS433</name>
</gene>
<protein>
    <recommendedName>
        <fullName evidence="16">Nuclear receptor domain-containing protein</fullName>
    </recommendedName>
</protein>
<comment type="subcellular location">
    <subcellularLocation>
        <location evidence="1">Cytoplasm</location>
    </subcellularLocation>
</comment>
<dbReference type="GO" id="GO:0004879">
    <property type="term" value="F:nuclear receptor activity"/>
    <property type="evidence" value="ECO:0007669"/>
    <property type="project" value="TreeGrafter"/>
</dbReference>
<evidence type="ECO:0000259" key="12">
    <source>
        <dbReference type="PROSITE" id="PS51030"/>
    </source>
</evidence>